<evidence type="ECO:0000313" key="5">
    <source>
        <dbReference type="Proteomes" id="UP000176009"/>
    </source>
</evidence>
<evidence type="ECO:0000313" key="3">
    <source>
        <dbReference type="EMBL" id="OEY73175.1"/>
    </source>
</evidence>
<keyword evidence="1" id="KW-1133">Transmembrane helix</keyword>
<dbReference type="GO" id="GO:0004175">
    <property type="term" value="F:endopeptidase activity"/>
    <property type="evidence" value="ECO:0007669"/>
    <property type="project" value="UniProtKB-ARBA"/>
</dbReference>
<gene>
    <name evidence="4" type="ORF">APR40_10510</name>
    <name evidence="3" type="ORF">BHS39_10530</name>
</gene>
<reference evidence="4 6" key="1">
    <citation type="submission" date="2015-10" db="EMBL/GenBank/DDBJ databases">
        <title>Draft genome sequence of Salegentibacter salinarum KCTC 12975.</title>
        <authorList>
            <person name="Lin W."/>
            <person name="Zheng Q."/>
        </authorList>
    </citation>
    <scope>NUCLEOTIDE SEQUENCE [LARGE SCALE GENOMIC DNA]</scope>
    <source>
        <strain evidence="4 6">KCTC 12974</strain>
    </source>
</reference>
<sequence>MKRDDKKMGWIRVLLLIFPYVIILAIFQTIAYVIGGISFEEELQKTSLQSFIITIATLLATLTVLYLFMRFVEKRKFKELGLKIKDRGFDFLAGIIIGLIVMATGFFLLVVLDEINVENFNLDLQEILLSIGVFMAVSISEELLCRGYIQRNLMYSFNNYIALIVSSLLFALAHSFNPNLSWIALAGLFGAGILLGLSYIYTKNLWFPISLHFSWNLFQAYFGFNVSGQEFYSIVEFNIAEENILNGGKFGFEASIFSLILQIALILLIFKYYQKRKHLAENS</sequence>
<keyword evidence="5" id="KW-1185">Reference proteome</keyword>
<feature type="transmembrane region" description="Helical" evidence="1">
    <location>
        <begin position="127"/>
        <end position="145"/>
    </location>
</feature>
<keyword evidence="1" id="KW-0812">Transmembrane</keyword>
<dbReference type="Pfam" id="PF02517">
    <property type="entry name" value="Rce1-like"/>
    <property type="match status" value="1"/>
</dbReference>
<reference evidence="3 5" key="2">
    <citation type="submission" date="2016-09" db="EMBL/GenBank/DDBJ databases">
        <title>Genome Sequence of Salegentibacter salarius,Isolated from a Marine Solar Saltern of the Yellow Sea in South Korea.</title>
        <authorList>
            <person name="Zheng Q."/>
            <person name="Liu Y."/>
        </authorList>
    </citation>
    <scope>NUCLEOTIDE SEQUENCE [LARGE SCALE GENOMIC DNA]</scope>
    <source>
        <strain evidence="3 5">KCTC 12974</strain>
    </source>
</reference>
<protein>
    <submittedName>
        <fullName evidence="4">Peptidase</fullName>
    </submittedName>
</protein>
<feature type="transmembrane region" description="Helical" evidence="1">
    <location>
        <begin position="47"/>
        <end position="68"/>
    </location>
</feature>
<dbReference type="OrthoDB" id="324900at2"/>
<dbReference type="PANTHER" id="PTHR39430:SF1">
    <property type="entry name" value="PROTEASE"/>
    <property type="match status" value="1"/>
</dbReference>
<dbReference type="PANTHER" id="PTHR39430">
    <property type="entry name" value="MEMBRANE-ASSOCIATED PROTEASE-RELATED"/>
    <property type="match status" value="1"/>
</dbReference>
<comment type="caution">
    <text evidence="4">The sequence shown here is derived from an EMBL/GenBank/DDBJ whole genome shotgun (WGS) entry which is preliminary data.</text>
</comment>
<dbReference type="EMBL" id="MJBR01000010">
    <property type="protein sequence ID" value="OEY73175.1"/>
    <property type="molecule type" value="Genomic_DNA"/>
</dbReference>
<feature type="transmembrane region" description="Helical" evidence="1">
    <location>
        <begin position="157"/>
        <end position="176"/>
    </location>
</feature>
<feature type="transmembrane region" description="Helical" evidence="1">
    <location>
        <begin position="213"/>
        <end position="234"/>
    </location>
</feature>
<feature type="transmembrane region" description="Helical" evidence="1">
    <location>
        <begin position="254"/>
        <end position="273"/>
    </location>
</feature>
<feature type="transmembrane region" description="Helical" evidence="1">
    <location>
        <begin position="12"/>
        <end position="35"/>
    </location>
</feature>
<name>A0A2N0TXN5_9FLAO</name>
<evidence type="ECO:0000259" key="2">
    <source>
        <dbReference type="Pfam" id="PF02517"/>
    </source>
</evidence>
<feature type="transmembrane region" description="Helical" evidence="1">
    <location>
        <begin position="89"/>
        <end position="112"/>
    </location>
</feature>
<evidence type="ECO:0000313" key="4">
    <source>
        <dbReference type="EMBL" id="PKD19507.1"/>
    </source>
</evidence>
<dbReference type="GO" id="GO:0080120">
    <property type="term" value="P:CAAX-box protein maturation"/>
    <property type="evidence" value="ECO:0007669"/>
    <property type="project" value="UniProtKB-ARBA"/>
</dbReference>
<dbReference type="EMBL" id="LKTR01000014">
    <property type="protein sequence ID" value="PKD19507.1"/>
    <property type="molecule type" value="Genomic_DNA"/>
</dbReference>
<organism evidence="4 6">
    <name type="scientific">Salegentibacter salarius</name>
    <dbReference type="NCBI Taxonomy" id="435906"/>
    <lineage>
        <taxon>Bacteria</taxon>
        <taxon>Pseudomonadati</taxon>
        <taxon>Bacteroidota</taxon>
        <taxon>Flavobacteriia</taxon>
        <taxon>Flavobacteriales</taxon>
        <taxon>Flavobacteriaceae</taxon>
        <taxon>Salegentibacter</taxon>
    </lineage>
</organism>
<evidence type="ECO:0000313" key="6">
    <source>
        <dbReference type="Proteomes" id="UP000232533"/>
    </source>
</evidence>
<feature type="domain" description="CAAX prenyl protease 2/Lysostaphin resistance protein A-like" evidence="2">
    <location>
        <begin position="126"/>
        <end position="218"/>
    </location>
</feature>
<dbReference type="InterPro" id="IPR003675">
    <property type="entry name" value="Rce1/LyrA-like_dom"/>
</dbReference>
<dbReference type="Proteomes" id="UP000176009">
    <property type="component" value="Unassembled WGS sequence"/>
</dbReference>
<dbReference type="Proteomes" id="UP000232533">
    <property type="component" value="Unassembled WGS sequence"/>
</dbReference>
<evidence type="ECO:0000256" key="1">
    <source>
        <dbReference type="SAM" id="Phobius"/>
    </source>
</evidence>
<dbReference type="RefSeq" id="WP_070053600.1">
    <property type="nucleotide sequence ID" value="NZ_FVZF01000018.1"/>
</dbReference>
<feature type="transmembrane region" description="Helical" evidence="1">
    <location>
        <begin position="182"/>
        <end position="201"/>
    </location>
</feature>
<keyword evidence="1" id="KW-0472">Membrane</keyword>
<proteinExistence type="predicted"/>
<accession>A0A2N0TXN5</accession>
<dbReference type="AlphaFoldDB" id="A0A2N0TXN5"/>